<dbReference type="EMBL" id="JGZO01000029">
    <property type="protein sequence ID" value="KFI90708.1"/>
    <property type="molecule type" value="Genomic_DNA"/>
</dbReference>
<name>A0A087D5A8_9BIFI</name>
<reference evidence="4 5" key="1">
    <citation type="submission" date="2014-03" db="EMBL/GenBank/DDBJ databases">
        <title>Genomics of Bifidobacteria.</title>
        <authorList>
            <person name="Ventura M."/>
            <person name="Milani C."/>
            <person name="Lugli G.A."/>
        </authorList>
    </citation>
    <scope>NUCLEOTIDE SEQUENCE [LARGE SCALE GENOMIC DNA]</scope>
    <source>
        <strain evidence="4 5">LMG 21589</strain>
    </source>
</reference>
<protein>
    <recommendedName>
        <fullName evidence="6">Secreted protein</fullName>
    </recommendedName>
</protein>
<dbReference type="Pfam" id="PF19516">
    <property type="entry name" value="DUF6049"/>
    <property type="match status" value="1"/>
</dbReference>
<feature type="region of interest" description="Disordered" evidence="1">
    <location>
        <begin position="156"/>
        <end position="180"/>
    </location>
</feature>
<evidence type="ECO:0000256" key="2">
    <source>
        <dbReference type="SAM" id="Phobius"/>
    </source>
</evidence>
<keyword evidence="2" id="KW-1133">Transmembrane helix</keyword>
<dbReference type="Proteomes" id="UP000029033">
    <property type="component" value="Unassembled WGS sequence"/>
</dbReference>
<dbReference type="AlphaFoldDB" id="A0A087D5A8"/>
<proteinExistence type="predicted"/>
<keyword evidence="5" id="KW-1185">Reference proteome</keyword>
<gene>
    <name evidence="4" type="ORF">BSCA_1561</name>
</gene>
<evidence type="ECO:0000256" key="3">
    <source>
        <dbReference type="SAM" id="SignalP"/>
    </source>
</evidence>
<feature type="compositionally biased region" description="Low complexity" evidence="1">
    <location>
        <begin position="557"/>
        <end position="575"/>
    </location>
</feature>
<evidence type="ECO:0000313" key="4">
    <source>
        <dbReference type="EMBL" id="KFI90708.1"/>
    </source>
</evidence>
<evidence type="ECO:0008006" key="6">
    <source>
        <dbReference type="Google" id="ProtNLM"/>
    </source>
</evidence>
<dbReference type="STRING" id="158787.BSCA_1561"/>
<keyword evidence="2" id="KW-0812">Transmembrane</keyword>
<dbReference type="InterPro" id="IPR046112">
    <property type="entry name" value="DUF6049"/>
</dbReference>
<evidence type="ECO:0000256" key="1">
    <source>
        <dbReference type="SAM" id="MobiDB-lite"/>
    </source>
</evidence>
<evidence type="ECO:0000313" key="5">
    <source>
        <dbReference type="Proteomes" id="UP000029033"/>
    </source>
</evidence>
<dbReference type="eggNOG" id="ENOG5033P5Y">
    <property type="taxonomic scope" value="Bacteria"/>
</dbReference>
<feature type="compositionally biased region" description="Gly residues" evidence="1">
    <location>
        <begin position="159"/>
        <end position="172"/>
    </location>
</feature>
<comment type="caution">
    <text evidence="4">The sequence shown here is derived from an EMBL/GenBank/DDBJ whole genome shotgun (WGS) entry which is preliminary data.</text>
</comment>
<feature type="signal peptide" evidence="3">
    <location>
        <begin position="1"/>
        <end position="31"/>
    </location>
</feature>
<keyword evidence="2" id="KW-0472">Membrane</keyword>
<keyword evidence="3" id="KW-0732">Signal</keyword>
<accession>A0A087D5A8</accession>
<feature type="transmembrane region" description="Helical" evidence="2">
    <location>
        <begin position="730"/>
        <end position="748"/>
    </location>
</feature>
<organism evidence="4 5">
    <name type="scientific">Bifidobacterium scardovii</name>
    <dbReference type="NCBI Taxonomy" id="158787"/>
    <lineage>
        <taxon>Bacteria</taxon>
        <taxon>Bacillati</taxon>
        <taxon>Actinomycetota</taxon>
        <taxon>Actinomycetes</taxon>
        <taxon>Bifidobacteriales</taxon>
        <taxon>Bifidobacteriaceae</taxon>
        <taxon>Bifidobacterium</taxon>
    </lineage>
</organism>
<feature type="compositionally biased region" description="Gly residues" evidence="1">
    <location>
        <begin position="542"/>
        <end position="556"/>
    </location>
</feature>
<feature type="chain" id="PRO_5001819824" description="Secreted protein" evidence="3">
    <location>
        <begin position="32"/>
        <end position="759"/>
    </location>
</feature>
<feature type="region of interest" description="Disordered" evidence="1">
    <location>
        <begin position="526"/>
        <end position="575"/>
    </location>
</feature>
<sequence length="759" mass="78459">MIGTLHRATGALLALLMTVAMCMATVRPALADDNAGDGGASDGVTIAMTAATPVVTASSGYHFKATITNHADSAVAAGTLTLSTNVFHIFVSRTDMQDWAQGQANIPVPNQLGTATVPALQPGASANVSIDVAADQDALKSIVTWGPKPLLIDYASNGGANGGNDGPSGTDGTGTHEQSHTFLTRSNDGLAGANTPAMSLTVAMPLTSDKWQIDDTAMNALLDNKLDSKEGSAADIVSLGESAQLKEAQEQLIAKHGDLQVIADPLALDALDSDVPVSGIMQPADFDITTYAATDNASAYTATGVTAQDWNADASQRLYRSAVGDDNAQPAVYAWQGNGTWTMQSLTEARRQGYTTVIADHEFDESDNSTVHTGNLVVSTDAGDITVLAQQKELAQLAQGTPTSDTADSENSDAGRLSRFIAQSAFYQMEQPYTARNLLVCLSADNTTANDALMNALEQAPWLELTSLDTLQQADAYATGDDAQQLVHDKDALDDGENASLNQTLSALSGARGDISRFSENVMAADQGASAQAKTGDAAEGTGNGTGNGDGSGSTGGTDTNAGAASGDAAGSGAANGSEAAQAKAWIASLLDVQHTIALHALGNDAQVSSRMTNGATTLASRLMGSVTITRIESITVVSETAKMPVTISNASPFPVHVRVSSITDSMEIVTSRFTDVEVPPRSEAQVTFTIRVSTSGSTNATVTLQDRGGIPFGAPQITAITSVLQISDMSGFVIIGSAVVLGLLGLWRQFHRKKDPDE</sequence>